<accession>D5GMV0</accession>
<dbReference type="EMBL" id="FN430360">
    <property type="protein sequence ID" value="CAZ85843.1"/>
    <property type="molecule type" value="Genomic_DNA"/>
</dbReference>
<sequence length="109" mass="12591">MASRWAKYRYRCLELWAIFGPSSYSFNPFVLNFVIPQICDAWRAPIPPGLFFFASSRHAMNTRDTLFPQSASPELVMTREPSTYGKYLLLHIHHMATSRSSPLYSKCLP</sequence>
<protein>
    <submittedName>
        <fullName evidence="1">(Perigord truffle) hypothetical protein</fullName>
    </submittedName>
</protein>
<keyword evidence="2" id="KW-1185">Reference proteome</keyword>
<dbReference type="AlphaFoldDB" id="D5GMV0"/>
<dbReference type="GeneID" id="9183411"/>
<dbReference type="RefSeq" id="XP_002841652.1">
    <property type="nucleotide sequence ID" value="XM_002841606.1"/>
</dbReference>
<dbReference type="Proteomes" id="UP000006911">
    <property type="component" value="Unassembled WGS sequence"/>
</dbReference>
<proteinExistence type="predicted"/>
<reference evidence="1 2" key="1">
    <citation type="journal article" date="2010" name="Nature">
        <title>Perigord black truffle genome uncovers evolutionary origins and mechanisms of symbiosis.</title>
        <authorList>
            <person name="Martin F."/>
            <person name="Kohler A."/>
            <person name="Murat C."/>
            <person name="Balestrini R."/>
            <person name="Coutinho P.M."/>
            <person name="Jaillon O."/>
            <person name="Montanini B."/>
            <person name="Morin E."/>
            <person name="Noel B."/>
            <person name="Percudani R."/>
            <person name="Porcel B."/>
            <person name="Rubini A."/>
            <person name="Amicucci A."/>
            <person name="Amselem J."/>
            <person name="Anthouard V."/>
            <person name="Arcioni S."/>
            <person name="Artiguenave F."/>
            <person name="Aury J.M."/>
            <person name="Ballario P."/>
            <person name="Bolchi A."/>
            <person name="Brenna A."/>
            <person name="Brun A."/>
            <person name="Buee M."/>
            <person name="Cantarel B."/>
            <person name="Chevalier G."/>
            <person name="Couloux A."/>
            <person name="Da Silva C."/>
            <person name="Denoeud F."/>
            <person name="Duplessis S."/>
            <person name="Ghignone S."/>
            <person name="Hilselberger B."/>
            <person name="Iotti M."/>
            <person name="Marcais B."/>
            <person name="Mello A."/>
            <person name="Miranda M."/>
            <person name="Pacioni G."/>
            <person name="Quesneville H."/>
            <person name="Riccioni C."/>
            <person name="Ruotolo R."/>
            <person name="Splivallo R."/>
            <person name="Stocchi V."/>
            <person name="Tisserant E."/>
            <person name="Viscomi A.R."/>
            <person name="Zambonelli A."/>
            <person name="Zampieri E."/>
            <person name="Henrissat B."/>
            <person name="Lebrun M.H."/>
            <person name="Paolocci F."/>
            <person name="Bonfante P."/>
            <person name="Ottonello S."/>
            <person name="Wincker P."/>
        </authorList>
    </citation>
    <scope>NUCLEOTIDE SEQUENCE [LARGE SCALE GENOMIC DNA]</scope>
    <source>
        <strain evidence="1 2">Mel28</strain>
    </source>
</reference>
<gene>
    <name evidence="1" type="ORF">GSTUM_00010947001</name>
</gene>
<evidence type="ECO:0000313" key="1">
    <source>
        <dbReference type="EMBL" id="CAZ85843.1"/>
    </source>
</evidence>
<name>D5GMV0_TUBMM</name>
<dbReference type="InParanoid" id="D5GMV0"/>
<dbReference type="HOGENOM" id="CLU_2185865_0_0_1"/>
<organism evidence="1 2">
    <name type="scientific">Tuber melanosporum (strain Mel28)</name>
    <name type="common">Perigord black truffle</name>
    <dbReference type="NCBI Taxonomy" id="656061"/>
    <lineage>
        <taxon>Eukaryota</taxon>
        <taxon>Fungi</taxon>
        <taxon>Dikarya</taxon>
        <taxon>Ascomycota</taxon>
        <taxon>Pezizomycotina</taxon>
        <taxon>Pezizomycetes</taxon>
        <taxon>Pezizales</taxon>
        <taxon>Tuberaceae</taxon>
        <taxon>Tuber</taxon>
    </lineage>
</organism>
<evidence type="ECO:0000313" key="2">
    <source>
        <dbReference type="Proteomes" id="UP000006911"/>
    </source>
</evidence>
<dbReference type="KEGG" id="tml:GSTUM_00010947001"/>